<evidence type="ECO:0000256" key="2">
    <source>
        <dbReference type="ARBA" id="ARBA00010790"/>
    </source>
</evidence>
<dbReference type="SUPFAM" id="SSF51905">
    <property type="entry name" value="FAD/NAD(P)-binding domain"/>
    <property type="match status" value="1"/>
</dbReference>
<proteinExistence type="inferred from homology"/>
<dbReference type="PROSITE" id="PS00624">
    <property type="entry name" value="GMC_OXRED_2"/>
    <property type="match status" value="1"/>
</dbReference>
<dbReference type="PANTHER" id="PTHR11552">
    <property type="entry name" value="GLUCOSE-METHANOL-CHOLINE GMC OXIDOREDUCTASE"/>
    <property type="match status" value="1"/>
</dbReference>
<protein>
    <submittedName>
        <fullName evidence="6">Glucose-methanol-choline oxidoreductase</fullName>
    </submittedName>
</protein>
<comment type="similarity">
    <text evidence="2">Belongs to the GMC oxidoreductase family.</text>
</comment>
<dbReference type="PANTHER" id="PTHR11552:SF147">
    <property type="entry name" value="CHOLINE DEHYDROGENASE, MITOCHONDRIAL"/>
    <property type="match status" value="1"/>
</dbReference>
<dbReference type="Proteomes" id="UP001610563">
    <property type="component" value="Unassembled WGS sequence"/>
</dbReference>
<comment type="caution">
    <text evidence="6">The sequence shown here is derived from an EMBL/GenBank/DDBJ whole genome shotgun (WGS) entry which is preliminary data.</text>
</comment>
<sequence length="599" mass="65224">MPSKRSTRLNEIPNTCFDYIIGGGGTSGCVLASRLASNSSCSVLLVEAGRDSGLAPDVLVPGKYVVQLSKDKRGLWELPTVPQRHLNGRVIEFVRGRQLGGSSAINYMALARGPAADYDAWAELVGDHSWRWENIIPLIKDLEDFDPRLPPCFEGYARPEPGLHGKGGPLKIGFGHEMVPGVETFFQACVAAGIPVCLDNNSGNPVGVGLAQFNVRDGERSYAANAFLSDATRSNLVVVTDTECDRVVIQDKKVVGVELFDKVHGNSGYVACRKEVVICAGTLATPKLLMLSGIGPKTLLEKHGIPVQIDLPACGQNMLDHSILTLEYEVDNRIPAHNQIFLDPELLRAAEAQYAQDRSGPLAMYGSSGSVAFPKIPAMYDSKEFQELGTATRKFLLEPTRPSAEIWLGSGPAAYSGPIGRKDSYITHEMLLQNNLSRGSVTVASRDPRALPVIDPNFLSHPFDARIAIETVRMALKVAQTPAYRDTIRKMVHGPRGMDFFSDKADSIPERVLLDFIRENLGQGYHSVGTCRMGRRGDPAAVVDNRFRVVGVEGLRVADLSVCPILTSNHTQINAYLIGEVCARHLMREERAVGRAAKL</sequence>
<dbReference type="SUPFAM" id="SSF54373">
    <property type="entry name" value="FAD-linked reductases, C-terminal domain"/>
    <property type="match status" value="1"/>
</dbReference>
<feature type="domain" description="Glucose-methanol-choline oxidoreductase N-terminal" evidence="5">
    <location>
        <begin position="281"/>
        <end position="295"/>
    </location>
</feature>
<evidence type="ECO:0000313" key="7">
    <source>
        <dbReference type="Proteomes" id="UP001610563"/>
    </source>
</evidence>
<dbReference type="InterPro" id="IPR012132">
    <property type="entry name" value="GMC_OxRdtase"/>
</dbReference>
<name>A0ABR4G260_9EURO</name>
<dbReference type="InterPro" id="IPR036188">
    <property type="entry name" value="FAD/NAD-bd_sf"/>
</dbReference>
<keyword evidence="3" id="KW-0285">Flavoprotein</keyword>
<evidence type="ECO:0000313" key="6">
    <source>
        <dbReference type="EMBL" id="KAL2793101.1"/>
    </source>
</evidence>
<dbReference type="InterPro" id="IPR000172">
    <property type="entry name" value="GMC_OxRdtase_N"/>
</dbReference>
<dbReference type="EMBL" id="JBFTWV010000062">
    <property type="protein sequence ID" value="KAL2793101.1"/>
    <property type="molecule type" value="Genomic_DNA"/>
</dbReference>
<dbReference type="PROSITE" id="PS51257">
    <property type="entry name" value="PROKAR_LIPOPROTEIN"/>
    <property type="match status" value="1"/>
</dbReference>
<evidence type="ECO:0000259" key="5">
    <source>
        <dbReference type="PROSITE" id="PS00624"/>
    </source>
</evidence>
<dbReference type="PIRSF" id="PIRSF000137">
    <property type="entry name" value="Alcohol_oxidase"/>
    <property type="match status" value="1"/>
</dbReference>
<evidence type="ECO:0000256" key="1">
    <source>
        <dbReference type="ARBA" id="ARBA00001974"/>
    </source>
</evidence>
<dbReference type="Gene3D" id="3.50.50.60">
    <property type="entry name" value="FAD/NAD(P)-binding domain"/>
    <property type="match status" value="1"/>
</dbReference>
<evidence type="ECO:0000256" key="4">
    <source>
        <dbReference type="ARBA" id="ARBA00022827"/>
    </source>
</evidence>
<gene>
    <name evidence="6" type="ORF">BJX66DRAFT_352025</name>
</gene>
<dbReference type="Pfam" id="PF00732">
    <property type="entry name" value="GMC_oxred_N"/>
    <property type="match status" value="1"/>
</dbReference>
<evidence type="ECO:0000256" key="3">
    <source>
        <dbReference type="ARBA" id="ARBA00022630"/>
    </source>
</evidence>
<reference evidence="6 7" key="1">
    <citation type="submission" date="2024-07" db="EMBL/GenBank/DDBJ databases">
        <title>Section-level genome sequencing and comparative genomics of Aspergillus sections Usti and Cavernicolus.</title>
        <authorList>
            <consortium name="Lawrence Berkeley National Laboratory"/>
            <person name="Nybo J.L."/>
            <person name="Vesth T.C."/>
            <person name="Theobald S."/>
            <person name="Frisvad J.C."/>
            <person name="Larsen T.O."/>
            <person name="Kjaerboelling I."/>
            <person name="Rothschild-Mancinelli K."/>
            <person name="Lyhne E.K."/>
            <person name="Kogle M.E."/>
            <person name="Barry K."/>
            <person name="Clum A."/>
            <person name="Na H."/>
            <person name="Ledsgaard L."/>
            <person name="Lin J."/>
            <person name="Lipzen A."/>
            <person name="Kuo A."/>
            <person name="Riley R."/>
            <person name="Mondo S."/>
            <person name="Labutti K."/>
            <person name="Haridas S."/>
            <person name="Pangalinan J."/>
            <person name="Salamov A.A."/>
            <person name="Simmons B.A."/>
            <person name="Magnuson J.K."/>
            <person name="Chen J."/>
            <person name="Drula E."/>
            <person name="Henrissat B."/>
            <person name="Wiebenga A."/>
            <person name="Lubbers R.J."/>
            <person name="Gomes A.C."/>
            <person name="Makela M.R."/>
            <person name="Stajich J."/>
            <person name="Grigoriev I.V."/>
            <person name="Mortensen U.H."/>
            <person name="De Vries R.P."/>
            <person name="Baker S.E."/>
            <person name="Andersen M.R."/>
        </authorList>
    </citation>
    <scope>NUCLEOTIDE SEQUENCE [LARGE SCALE GENOMIC DNA]</scope>
    <source>
        <strain evidence="6 7">CBS 209.92</strain>
    </source>
</reference>
<keyword evidence="4" id="KW-0274">FAD</keyword>
<comment type="cofactor">
    <cofactor evidence="1">
        <name>FAD</name>
        <dbReference type="ChEBI" id="CHEBI:57692"/>
    </cofactor>
</comment>
<accession>A0ABR4G260</accession>
<dbReference type="InterPro" id="IPR007867">
    <property type="entry name" value="GMC_OxRtase_C"/>
</dbReference>
<dbReference type="Gene3D" id="3.30.560.10">
    <property type="entry name" value="Glucose Oxidase, domain 3"/>
    <property type="match status" value="1"/>
</dbReference>
<dbReference type="Pfam" id="PF05199">
    <property type="entry name" value="GMC_oxred_C"/>
    <property type="match status" value="1"/>
</dbReference>
<organism evidence="6 7">
    <name type="scientific">Aspergillus keveii</name>
    <dbReference type="NCBI Taxonomy" id="714993"/>
    <lineage>
        <taxon>Eukaryota</taxon>
        <taxon>Fungi</taxon>
        <taxon>Dikarya</taxon>
        <taxon>Ascomycota</taxon>
        <taxon>Pezizomycotina</taxon>
        <taxon>Eurotiomycetes</taxon>
        <taxon>Eurotiomycetidae</taxon>
        <taxon>Eurotiales</taxon>
        <taxon>Aspergillaceae</taxon>
        <taxon>Aspergillus</taxon>
        <taxon>Aspergillus subgen. Nidulantes</taxon>
    </lineage>
</organism>
<keyword evidence="7" id="KW-1185">Reference proteome</keyword>